<evidence type="ECO:0000313" key="2">
    <source>
        <dbReference type="EMBL" id="QKJ19177.1"/>
    </source>
</evidence>
<dbReference type="SUPFAM" id="SSF52540">
    <property type="entry name" value="P-loop containing nucleoside triphosphate hydrolases"/>
    <property type="match status" value="1"/>
</dbReference>
<dbReference type="EMBL" id="CP054038">
    <property type="protein sequence ID" value="QKJ19177.1"/>
    <property type="molecule type" value="Genomic_DNA"/>
</dbReference>
<protein>
    <submittedName>
        <fullName evidence="2">AAA family ATPase</fullName>
    </submittedName>
</protein>
<dbReference type="InterPro" id="IPR027417">
    <property type="entry name" value="P-loop_NTPase"/>
</dbReference>
<dbReference type="Proteomes" id="UP000502498">
    <property type="component" value="Chromosome"/>
</dbReference>
<reference evidence="2 3" key="1">
    <citation type="submission" date="2020-05" db="EMBL/GenBank/DDBJ databases">
        <title>Strain PA2F3 complete genome.</title>
        <authorList>
            <person name="Kim Y.-S."/>
            <person name="Kim S.-J."/>
            <person name="Jung H.-k."/>
            <person name="Kim S.-E."/>
            <person name="Kim K.-H."/>
        </authorList>
    </citation>
    <scope>NUCLEOTIDE SEQUENCE [LARGE SCALE GENOMIC DNA]</scope>
    <source>
        <strain evidence="2 3">PA2F3</strain>
    </source>
</reference>
<dbReference type="Gene3D" id="3.40.50.300">
    <property type="entry name" value="P-loop containing nucleotide triphosphate hydrolases"/>
    <property type="match status" value="1"/>
</dbReference>
<evidence type="ECO:0000256" key="1">
    <source>
        <dbReference type="SAM" id="MobiDB-lite"/>
    </source>
</evidence>
<proteinExistence type="predicted"/>
<dbReference type="RefSeq" id="WP_172989618.1">
    <property type="nucleotide sequence ID" value="NZ_CP054038.1"/>
</dbReference>
<dbReference type="AlphaFoldDB" id="A0A7D4QCA8"/>
<evidence type="ECO:0000313" key="3">
    <source>
        <dbReference type="Proteomes" id="UP000502498"/>
    </source>
</evidence>
<name>A0A7D4QCA8_9MICO</name>
<sequence>MTTPAPSTEDGTETPEEAEEREYQRMLPLLRGQHRARREVEREAALEAEWSTLHAEAEPDADPSTTGYPMMTLDKLRARPKPQWKIEGLIAESSICVIGGPTNIGKTFVGVDLTAHIALGLPWEGHNVVQGRVGYLIAEGSEFFPDRVAAWEQYNERTVPKHDYLVHDGEDFNLSDPAAVQRMCVTVVRKGIDVLVIDTLSQLGGLLNENDNVQMATAVKAAVRIRRARPGCTVVIMHHANAGGLLRGAKALWADVDTVLMLVPSKKPQKDEAAEPNSTFVISTEFSRGGKQRNAATVTIPGWHLEDVGPSKVAVRMAMTHDPYQAHILAVLVDGEEHKRADFAEGWDDPSGAWSDERYETAMKKLIGAGAVVRTGKGNGTKYRKAEQS</sequence>
<gene>
    <name evidence="2" type="ORF">HQM25_07200</name>
</gene>
<feature type="region of interest" description="Disordered" evidence="1">
    <location>
        <begin position="1"/>
        <end position="41"/>
    </location>
</feature>
<feature type="compositionally biased region" description="Acidic residues" evidence="1">
    <location>
        <begin position="10"/>
        <end position="20"/>
    </location>
</feature>
<accession>A0A7D4QCA8</accession>
<organism evidence="2 3">
    <name type="scientific">Microbacterium hominis</name>
    <dbReference type="NCBI Taxonomy" id="162426"/>
    <lineage>
        <taxon>Bacteria</taxon>
        <taxon>Bacillati</taxon>
        <taxon>Actinomycetota</taxon>
        <taxon>Actinomycetes</taxon>
        <taxon>Micrococcales</taxon>
        <taxon>Microbacteriaceae</taxon>
        <taxon>Microbacterium</taxon>
    </lineage>
</organism>
<dbReference type="Pfam" id="PF13481">
    <property type="entry name" value="AAA_25"/>
    <property type="match status" value="1"/>
</dbReference>